<keyword evidence="1" id="KW-0732">Signal</keyword>
<evidence type="ECO:0000313" key="2">
    <source>
        <dbReference type="EMBL" id="MFB9314294.1"/>
    </source>
</evidence>
<dbReference type="PROSITE" id="PS51257">
    <property type="entry name" value="PROKAR_LIPOPROTEIN"/>
    <property type="match status" value="1"/>
</dbReference>
<accession>A0ABV5KC28</accession>
<dbReference type="Proteomes" id="UP001589750">
    <property type="component" value="Unassembled WGS sequence"/>
</dbReference>
<gene>
    <name evidence="2" type="ORF">ACFFRI_14660</name>
</gene>
<dbReference type="EMBL" id="JBHMDG010000017">
    <property type="protein sequence ID" value="MFB9314294.1"/>
    <property type="molecule type" value="Genomic_DNA"/>
</dbReference>
<dbReference type="RefSeq" id="WP_140009461.1">
    <property type="nucleotide sequence ID" value="NZ_JBHMDG010000017.1"/>
</dbReference>
<evidence type="ECO:0000313" key="3">
    <source>
        <dbReference type="Proteomes" id="UP001589750"/>
    </source>
</evidence>
<comment type="caution">
    <text evidence="2">The sequence shown here is derived from an EMBL/GenBank/DDBJ whole genome shotgun (WGS) entry which is preliminary data.</text>
</comment>
<feature type="chain" id="PRO_5047419726" description="Lipoprotein" evidence="1">
    <location>
        <begin position="22"/>
        <end position="181"/>
    </location>
</feature>
<feature type="signal peptide" evidence="1">
    <location>
        <begin position="1"/>
        <end position="21"/>
    </location>
</feature>
<name>A0ABV5KC28_9ACTN</name>
<keyword evidence="3" id="KW-1185">Reference proteome</keyword>
<organism evidence="2 3">
    <name type="scientific">Nocardioides plantarum</name>
    <dbReference type="NCBI Taxonomy" id="29299"/>
    <lineage>
        <taxon>Bacteria</taxon>
        <taxon>Bacillati</taxon>
        <taxon>Actinomycetota</taxon>
        <taxon>Actinomycetes</taxon>
        <taxon>Propionibacteriales</taxon>
        <taxon>Nocardioidaceae</taxon>
        <taxon>Nocardioides</taxon>
    </lineage>
</organism>
<evidence type="ECO:0000256" key="1">
    <source>
        <dbReference type="SAM" id="SignalP"/>
    </source>
</evidence>
<sequence>MRPVLALLTAAATTLALSACNADVSQSDDRDPSPDRVRAGLASLYAGPSPSADVLAEGECFAAALADRLSLDELVEAGLVRDDGLATDVTPMLDVTVADAWVDAMGSCTSYAEVAARVAVARDPELDPATVASCLDAAVPPDRVRQALVATLTGRFGTDPAAAELEAAQETCAVPRGTTID</sequence>
<protein>
    <recommendedName>
        <fullName evidence="4">Lipoprotein</fullName>
    </recommendedName>
</protein>
<evidence type="ECO:0008006" key="4">
    <source>
        <dbReference type="Google" id="ProtNLM"/>
    </source>
</evidence>
<proteinExistence type="predicted"/>
<reference evidence="2 3" key="1">
    <citation type="submission" date="2024-09" db="EMBL/GenBank/DDBJ databases">
        <authorList>
            <person name="Sun Q."/>
            <person name="Mori K."/>
        </authorList>
    </citation>
    <scope>NUCLEOTIDE SEQUENCE [LARGE SCALE GENOMIC DNA]</scope>
    <source>
        <strain evidence="2 3">JCM 9626</strain>
    </source>
</reference>